<dbReference type="PANTHER" id="PTHR45896">
    <property type="entry name" value="N-ALPHA-ACETYLTRANSFERASE 30"/>
    <property type="match status" value="1"/>
</dbReference>
<evidence type="ECO:0000313" key="5">
    <source>
        <dbReference type="EMBL" id="KAK7205612.1"/>
    </source>
</evidence>
<feature type="domain" description="N-acetyltransferase" evidence="4">
    <location>
        <begin position="22"/>
        <end position="183"/>
    </location>
</feature>
<protein>
    <submittedName>
        <fullName evidence="5">Acyl-CoA N-acyltransferase</fullName>
    </submittedName>
</protein>
<dbReference type="PROSITE" id="PS51186">
    <property type="entry name" value="GNAT"/>
    <property type="match status" value="1"/>
</dbReference>
<evidence type="ECO:0000259" key="4">
    <source>
        <dbReference type="PROSITE" id="PS51186"/>
    </source>
</evidence>
<dbReference type="GeneID" id="90038125"/>
<reference evidence="5 6" key="1">
    <citation type="submission" date="2024-03" db="EMBL/GenBank/DDBJ databases">
        <title>Genome-scale model development and genomic sequencing of the oleaginous clade Lipomyces.</title>
        <authorList>
            <consortium name="Lawrence Berkeley National Laboratory"/>
            <person name="Czajka J.J."/>
            <person name="Han Y."/>
            <person name="Kim J."/>
            <person name="Mondo S.J."/>
            <person name="Hofstad B.A."/>
            <person name="Robles A."/>
            <person name="Haridas S."/>
            <person name="Riley R."/>
            <person name="LaButti K."/>
            <person name="Pangilinan J."/>
            <person name="Andreopoulos W."/>
            <person name="Lipzen A."/>
            <person name="Yan J."/>
            <person name="Wang M."/>
            <person name="Ng V."/>
            <person name="Grigoriev I.V."/>
            <person name="Spatafora J.W."/>
            <person name="Magnuson J.K."/>
            <person name="Baker S.E."/>
            <person name="Pomraning K.R."/>
        </authorList>
    </citation>
    <scope>NUCLEOTIDE SEQUENCE [LARGE SCALE GENOMIC DNA]</scope>
    <source>
        <strain evidence="5 6">Phaff 52-87</strain>
    </source>
</reference>
<evidence type="ECO:0000256" key="1">
    <source>
        <dbReference type="ARBA" id="ARBA00022679"/>
    </source>
</evidence>
<name>A0ABR1F6Y4_9ASCO</name>
<comment type="similarity">
    <text evidence="3">Belongs to the acetyltransferase family. MAK3 subfamily.</text>
</comment>
<evidence type="ECO:0000313" key="6">
    <source>
        <dbReference type="Proteomes" id="UP001498771"/>
    </source>
</evidence>
<accession>A0ABR1F6Y4</accession>
<gene>
    <name evidence="5" type="ORF">BZA70DRAFT_278563</name>
</gene>
<dbReference type="InterPro" id="IPR044542">
    <property type="entry name" value="NAA30-like"/>
</dbReference>
<dbReference type="Pfam" id="PF00583">
    <property type="entry name" value="Acetyltransf_1"/>
    <property type="match status" value="1"/>
</dbReference>
<dbReference type="InterPro" id="IPR000182">
    <property type="entry name" value="GNAT_dom"/>
</dbReference>
<evidence type="ECO:0000256" key="3">
    <source>
        <dbReference type="ARBA" id="ARBA00024025"/>
    </source>
</evidence>
<feature type="non-terminal residue" evidence="5">
    <location>
        <position position="1"/>
    </location>
</feature>
<dbReference type="InterPro" id="IPR016181">
    <property type="entry name" value="Acyl_CoA_acyltransferase"/>
</dbReference>
<keyword evidence="6" id="KW-1185">Reference proteome</keyword>
<dbReference type="CDD" id="cd04301">
    <property type="entry name" value="NAT_SF"/>
    <property type="match status" value="1"/>
</dbReference>
<keyword evidence="2" id="KW-0012">Acyltransferase</keyword>
<dbReference type="Gene3D" id="3.40.630.30">
    <property type="match status" value="1"/>
</dbReference>
<sequence length="210" mass="23744">MISSSVQHSTASQLSALNSMTIEYRAYRPPAASDDPTQKSEEKDLTAIQNLIDQVLQEPYGIYVYRYFIYQWPHLCFLALEDGNVIGVIVCKLDPHRAVRMRGYIAMIAVVTRLRGKGIASQLLSLAVSKMIELKADEIVLETRTDNEAALRLYERLGFVRSKRMHRYYLDSSDAYRLILPLTEESTIRSCVLASEGASAPNEQDNGMYV</sequence>
<organism evidence="5 6">
    <name type="scientific">Myxozyma melibiosi</name>
    <dbReference type="NCBI Taxonomy" id="54550"/>
    <lineage>
        <taxon>Eukaryota</taxon>
        <taxon>Fungi</taxon>
        <taxon>Dikarya</taxon>
        <taxon>Ascomycota</taxon>
        <taxon>Saccharomycotina</taxon>
        <taxon>Lipomycetes</taxon>
        <taxon>Lipomycetales</taxon>
        <taxon>Lipomycetaceae</taxon>
        <taxon>Myxozyma</taxon>
    </lineage>
</organism>
<keyword evidence="1" id="KW-0808">Transferase</keyword>
<dbReference type="PANTHER" id="PTHR45896:SF1">
    <property type="entry name" value="N-ALPHA-ACETYLTRANSFERASE 30"/>
    <property type="match status" value="1"/>
</dbReference>
<evidence type="ECO:0000256" key="2">
    <source>
        <dbReference type="ARBA" id="ARBA00023315"/>
    </source>
</evidence>
<dbReference type="Proteomes" id="UP001498771">
    <property type="component" value="Unassembled WGS sequence"/>
</dbReference>
<dbReference type="SUPFAM" id="SSF55729">
    <property type="entry name" value="Acyl-CoA N-acyltransferases (Nat)"/>
    <property type="match status" value="1"/>
</dbReference>
<dbReference type="EMBL" id="JBBJBU010000005">
    <property type="protein sequence ID" value="KAK7205612.1"/>
    <property type="molecule type" value="Genomic_DNA"/>
</dbReference>
<proteinExistence type="inferred from homology"/>
<dbReference type="RefSeq" id="XP_064768645.1">
    <property type="nucleotide sequence ID" value="XM_064912613.1"/>
</dbReference>
<comment type="caution">
    <text evidence="5">The sequence shown here is derived from an EMBL/GenBank/DDBJ whole genome shotgun (WGS) entry which is preliminary data.</text>
</comment>